<accession>A0AAD3HEP2</accession>
<feature type="domain" description="Dynein axonemal assembly factor 5 TPR repeats" evidence="3">
    <location>
        <begin position="315"/>
        <end position="427"/>
    </location>
</feature>
<feature type="region of interest" description="Disordered" evidence="1">
    <location>
        <begin position="189"/>
        <end position="208"/>
    </location>
</feature>
<evidence type="ECO:0000256" key="1">
    <source>
        <dbReference type="SAM" id="MobiDB-lite"/>
    </source>
</evidence>
<keyword evidence="5" id="KW-1185">Reference proteome</keyword>
<dbReference type="AlphaFoldDB" id="A0AAD3HEP2"/>
<dbReference type="Gene3D" id="1.25.10.10">
    <property type="entry name" value="Leucine-rich Repeat Variant"/>
    <property type="match status" value="2"/>
</dbReference>
<feature type="region of interest" description="Disordered" evidence="1">
    <location>
        <begin position="76"/>
        <end position="99"/>
    </location>
</feature>
<evidence type="ECO:0000259" key="3">
    <source>
        <dbReference type="Pfam" id="PF25757"/>
    </source>
</evidence>
<dbReference type="InterPro" id="IPR056497">
    <property type="entry name" value="HEAT_DAAF5"/>
</dbReference>
<protein>
    <submittedName>
        <fullName evidence="4">Uncharacterized protein</fullName>
    </submittedName>
</protein>
<dbReference type="SUPFAM" id="SSF48371">
    <property type="entry name" value="ARM repeat"/>
    <property type="match status" value="1"/>
</dbReference>
<dbReference type="Pfam" id="PF24573">
    <property type="entry name" value="HEAT_DAAF5"/>
    <property type="match status" value="1"/>
</dbReference>
<evidence type="ECO:0000313" key="4">
    <source>
        <dbReference type="EMBL" id="GFH60394.1"/>
    </source>
</evidence>
<comment type="caution">
    <text evidence="4">The sequence shown here is derived from an EMBL/GenBank/DDBJ whole genome shotgun (WGS) entry which is preliminary data.</text>
</comment>
<feature type="domain" description="Dynein axonemal assembly factor 5 HEAT-repeat" evidence="2">
    <location>
        <begin position="566"/>
        <end position="739"/>
    </location>
</feature>
<dbReference type="InterPro" id="IPR057978">
    <property type="entry name" value="TPR_DAAF5"/>
</dbReference>
<feature type="compositionally biased region" description="Basic and acidic residues" evidence="1">
    <location>
        <begin position="189"/>
        <end position="202"/>
    </location>
</feature>
<feature type="domain" description="Dynein axonemal assembly factor 5 TPR repeats" evidence="3">
    <location>
        <begin position="466"/>
        <end position="541"/>
    </location>
</feature>
<dbReference type="Pfam" id="PF25757">
    <property type="entry name" value="TPR_DNAAF5"/>
    <property type="match status" value="3"/>
</dbReference>
<dbReference type="InterPro" id="IPR011989">
    <property type="entry name" value="ARM-like"/>
</dbReference>
<dbReference type="PANTHER" id="PTHR16216">
    <property type="entry name" value="DYNEIN ASSEMBLY FACTOR 5, AXONEMAL"/>
    <property type="match status" value="1"/>
</dbReference>
<dbReference type="Proteomes" id="UP001054902">
    <property type="component" value="Unassembled WGS sequence"/>
</dbReference>
<dbReference type="InterPro" id="IPR052623">
    <property type="entry name" value="DAAF5"/>
</dbReference>
<organism evidence="4 5">
    <name type="scientific">Chaetoceros tenuissimus</name>
    <dbReference type="NCBI Taxonomy" id="426638"/>
    <lineage>
        <taxon>Eukaryota</taxon>
        <taxon>Sar</taxon>
        <taxon>Stramenopiles</taxon>
        <taxon>Ochrophyta</taxon>
        <taxon>Bacillariophyta</taxon>
        <taxon>Coscinodiscophyceae</taxon>
        <taxon>Chaetocerotophycidae</taxon>
        <taxon>Chaetocerotales</taxon>
        <taxon>Chaetocerotaceae</taxon>
        <taxon>Chaetoceros</taxon>
    </lineage>
</organism>
<feature type="domain" description="Dynein axonemal assembly factor 5 TPR repeats" evidence="3">
    <location>
        <begin position="210"/>
        <end position="272"/>
    </location>
</feature>
<name>A0AAD3HEP2_9STRA</name>
<proteinExistence type="predicted"/>
<dbReference type="InterPro" id="IPR016024">
    <property type="entry name" value="ARM-type_fold"/>
</dbReference>
<feature type="region of interest" description="Disordered" evidence="1">
    <location>
        <begin position="14"/>
        <end position="61"/>
    </location>
</feature>
<evidence type="ECO:0000259" key="2">
    <source>
        <dbReference type="Pfam" id="PF24573"/>
    </source>
</evidence>
<evidence type="ECO:0000313" key="5">
    <source>
        <dbReference type="Proteomes" id="UP001054902"/>
    </source>
</evidence>
<reference evidence="4 5" key="1">
    <citation type="journal article" date="2021" name="Sci. Rep.">
        <title>The genome of the diatom Chaetoceros tenuissimus carries an ancient integrated fragment of an extant virus.</title>
        <authorList>
            <person name="Hongo Y."/>
            <person name="Kimura K."/>
            <person name="Takaki Y."/>
            <person name="Yoshida Y."/>
            <person name="Baba S."/>
            <person name="Kobayashi G."/>
            <person name="Nagasaki K."/>
            <person name="Hano T."/>
            <person name="Tomaru Y."/>
        </authorList>
    </citation>
    <scope>NUCLEOTIDE SEQUENCE [LARGE SCALE GENOMIC DNA]</scope>
    <source>
        <strain evidence="4 5">NIES-3715</strain>
    </source>
</reference>
<gene>
    <name evidence="4" type="ORF">CTEN210_16870</name>
</gene>
<sequence length="796" mass="90684">MNDEIDEIWESLKKETHRSKTKDISHLWQSQGDSKQRQKEEMEIMTNSKSISDKTLVPAGENKSFNLSNLTKVLACDGDSDDESEDGSISTPKEPEDNTRLSQIRGMIRSDDRQQRVQFLQILKADVENLHKKMNLHESSIPELNLPRPYDVGSISLTYKQNGGIVSDLASEEFSEWNKTFNPLGKQFREADKEPQKDDERTPSFNPSYREKLQNILDTVGKSLFKLISDSSEKCRLLSIEIIQLLLLSKLNIGKHVAYLMPAIFSRMPTTQHDPELNIFVQDTQSLDFYKRGGAKLLEQQKRVLTRSEGSSCSSLESCEETRFGLINLLETVIRSCLNLGVLSFLDAYFTDIIFALESSLADPFHKVKIKSADILKNIVRIPNWEVAAKYYATALARASLVLMRHRKHNVRIAGITMFEACVCVPDREKIKGAGSDAILDLIGFKEENVLPISAFYSAENGVNVNILAELTTDRHATVRLECCKVLCFLICCLPNRYDFTQRFLPYLLNFYNDDFDIVRDQAMFAIENCGRQYEVEHPDEVIERKQYGIDGDSRCNYEGQLPEPIIQRPSIGSRLFVRSNSKRFCVALLQELNNWIPKVRLQTAKLLKILTVYCEENLTMDFHETLSKIVKALKKVMSSEDKEDKQLQIELETLLTSIGRYVDPEVYTPLLLPSMFGTLTSKESCVVNLKAFQSLIKGSKPNRVKSQINLVLSTITGSFLQEDLICSTESSRLQLQVIEDIFLRVENEIMDTDIIENIDNLEEMLRKSVDRGNCSKLALSLLDTMTRTKSQSESI</sequence>
<dbReference type="PANTHER" id="PTHR16216:SF10">
    <property type="entry name" value="RNA POLYMERASE II ASSEMBLY FACTOR RTP1 C-TERMINAL DOMAIN-CONTAINING PROTEIN"/>
    <property type="match status" value="1"/>
</dbReference>
<dbReference type="EMBL" id="BLLK01000069">
    <property type="protein sequence ID" value="GFH60394.1"/>
    <property type="molecule type" value="Genomic_DNA"/>
</dbReference>